<evidence type="ECO:0000313" key="1">
    <source>
        <dbReference type="EMBL" id="QIZ70397.1"/>
    </source>
</evidence>
<sequence length="162" mass="18778">MAAPKFEVLTANRFFLELKLKNSKEPIDGYFMECQGFKRSQELIEICEVTPEKWGQHNSSVGRVVRTKIPGNMKSENITLRRGMTISTTLWNWFKTVEEGGWATERKDGDLVIYDQAANEKARFRFEGAWPTSYKISDVKADSSEFEIEELELAVDRFIRIK</sequence>
<organism evidence="1 2">
    <name type="scientific">Oxynema aestuarii AP17</name>
    <dbReference type="NCBI Taxonomy" id="2064643"/>
    <lineage>
        <taxon>Bacteria</taxon>
        <taxon>Bacillati</taxon>
        <taxon>Cyanobacteriota</taxon>
        <taxon>Cyanophyceae</taxon>
        <taxon>Oscillatoriophycideae</taxon>
        <taxon>Oscillatoriales</taxon>
        <taxon>Oscillatoriaceae</taxon>
        <taxon>Oxynema</taxon>
        <taxon>Oxynema aestuarii</taxon>
    </lineage>
</organism>
<dbReference type="NCBIfam" id="TIGR02241">
    <property type="entry name" value="conserved hypothetical phage tail region protein"/>
    <property type="match status" value="1"/>
</dbReference>
<dbReference type="RefSeq" id="WP_168568552.1">
    <property type="nucleotide sequence ID" value="NZ_CP051167.1"/>
</dbReference>
<proteinExistence type="predicted"/>
<dbReference type="EMBL" id="CP051167">
    <property type="protein sequence ID" value="QIZ70397.1"/>
    <property type="molecule type" value="Genomic_DNA"/>
</dbReference>
<accession>A0A6H1TW67</accession>
<dbReference type="AlphaFoldDB" id="A0A6H1TW67"/>
<dbReference type="InterPro" id="IPR011747">
    <property type="entry name" value="CHP02241"/>
</dbReference>
<evidence type="ECO:0000313" key="2">
    <source>
        <dbReference type="Proteomes" id="UP000500857"/>
    </source>
</evidence>
<dbReference type="PANTHER" id="PTHR38009">
    <property type="entry name" value="CONSERVED HYPOTHETICAL PHAGE TAIL PROTEIN"/>
    <property type="match status" value="1"/>
</dbReference>
<dbReference type="InterPro" id="IPR010667">
    <property type="entry name" value="Phage_T4_Gp19"/>
</dbReference>
<dbReference type="KEGG" id="oxy:HCG48_07240"/>
<gene>
    <name evidence="1" type="ORF">HCG48_07240</name>
</gene>
<reference evidence="1 2" key="1">
    <citation type="submission" date="2020-04" db="EMBL/GenBank/DDBJ databases">
        <authorList>
            <person name="Basu S."/>
            <person name="Maruthanayagam V."/>
            <person name="Chakraborty S."/>
            <person name="Pramanik A."/>
            <person name="Mukherjee J."/>
            <person name="Brink B."/>
        </authorList>
    </citation>
    <scope>NUCLEOTIDE SEQUENCE [LARGE SCALE GENOMIC DNA]</scope>
    <source>
        <strain evidence="1 2">AP17</strain>
    </source>
</reference>
<dbReference type="Pfam" id="PF06841">
    <property type="entry name" value="Phage_T4_gp19"/>
    <property type="match status" value="1"/>
</dbReference>
<dbReference type="GO" id="GO:0005198">
    <property type="term" value="F:structural molecule activity"/>
    <property type="evidence" value="ECO:0007669"/>
    <property type="project" value="InterPro"/>
</dbReference>
<dbReference type="PANTHER" id="PTHR38009:SF1">
    <property type="entry name" value="CONSERVED HYPOTHETICAL PHAGE TAIL PROTEIN"/>
    <property type="match status" value="1"/>
</dbReference>
<name>A0A6H1TW67_9CYAN</name>
<dbReference type="Proteomes" id="UP000500857">
    <property type="component" value="Chromosome"/>
</dbReference>
<keyword evidence="2" id="KW-1185">Reference proteome</keyword>
<protein>
    <submittedName>
        <fullName evidence="1">Phage tail protein</fullName>
    </submittedName>
</protein>